<evidence type="ECO:0000313" key="2">
    <source>
        <dbReference type="EMBL" id="NGP77116.1"/>
    </source>
</evidence>
<reference evidence="2 3" key="1">
    <citation type="submission" date="2020-02" db="EMBL/GenBank/DDBJ databases">
        <title>Balneolaceae bacterium YR4-1, complete genome.</title>
        <authorList>
            <person name="Li Y."/>
            <person name="Wu S."/>
        </authorList>
    </citation>
    <scope>NUCLEOTIDE SEQUENCE [LARGE SCALE GENOMIC DNA]</scope>
    <source>
        <strain evidence="2 3">YR4-1</strain>
    </source>
</reference>
<dbReference type="AlphaFoldDB" id="A0A6M1SYV2"/>
<feature type="transmembrane region" description="Helical" evidence="1">
    <location>
        <begin position="69"/>
        <end position="92"/>
    </location>
</feature>
<feature type="transmembrane region" description="Helical" evidence="1">
    <location>
        <begin position="132"/>
        <end position="152"/>
    </location>
</feature>
<accession>A0A6M1SYV2</accession>
<organism evidence="2 3">
    <name type="scientific">Halalkalibaculum roseum</name>
    <dbReference type="NCBI Taxonomy" id="2709311"/>
    <lineage>
        <taxon>Bacteria</taxon>
        <taxon>Pseudomonadati</taxon>
        <taxon>Balneolota</taxon>
        <taxon>Balneolia</taxon>
        <taxon>Balneolales</taxon>
        <taxon>Balneolaceae</taxon>
        <taxon>Halalkalibaculum</taxon>
    </lineage>
</organism>
<evidence type="ECO:0000313" key="3">
    <source>
        <dbReference type="Proteomes" id="UP000473278"/>
    </source>
</evidence>
<evidence type="ECO:0000256" key="1">
    <source>
        <dbReference type="SAM" id="Phobius"/>
    </source>
</evidence>
<keyword evidence="3" id="KW-1185">Reference proteome</keyword>
<name>A0A6M1SYV2_9BACT</name>
<feature type="transmembrane region" description="Helical" evidence="1">
    <location>
        <begin position="104"/>
        <end position="126"/>
    </location>
</feature>
<protein>
    <submittedName>
        <fullName evidence="2">Uncharacterized protein</fullName>
    </submittedName>
</protein>
<dbReference type="RefSeq" id="WP_165142162.1">
    <property type="nucleotide sequence ID" value="NZ_JAALLT010000003.1"/>
</dbReference>
<keyword evidence="1" id="KW-1133">Transmembrane helix</keyword>
<dbReference type="Proteomes" id="UP000473278">
    <property type="component" value="Unassembled WGS sequence"/>
</dbReference>
<keyword evidence="1" id="KW-0812">Transmembrane</keyword>
<comment type="caution">
    <text evidence="2">The sequence shown here is derived from an EMBL/GenBank/DDBJ whole genome shotgun (WGS) entry which is preliminary data.</text>
</comment>
<keyword evidence="1" id="KW-0472">Membrane</keyword>
<dbReference type="EMBL" id="JAALLT010000003">
    <property type="protein sequence ID" value="NGP77116.1"/>
    <property type="molecule type" value="Genomic_DNA"/>
</dbReference>
<proteinExistence type="predicted"/>
<gene>
    <name evidence="2" type="ORF">G3570_10760</name>
</gene>
<sequence length="210" mass="24161">MVKHEARGTDQLFMETKMGIVTRSGEWFHITSDLIEEYVPGLLDEVSLHDLIKEARAWVRSSDSLSLTLLLGMILYLNPWVAAIATLAFHWLWYNYKSALANRWLGKVFSIMNGDGYQMIIALVVLSLLGMWGQYLALGIGITFFFILRLSLLNKLWEKLTSNKEVTLNDRMLKMLIVRYAMSENLAPQEVQNMEEELADAAMKIKNKRK</sequence>